<dbReference type="Gene3D" id="3.20.20.80">
    <property type="entry name" value="Glycosidases"/>
    <property type="match status" value="1"/>
</dbReference>
<dbReference type="Proteomes" id="UP000639396">
    <property type="component" value="Unassembled WGS sequence"/>
</dbReference>
<gene>
    <name evidence="2" type="ORF">IDH45_00795</name>
</gene>
<evidence type="ECO:0000313" key="3">
    <source>
        <dbReference type="Proteomes" id="UP000639396"/>
    </source>
</evidence>
<dbReference type="AlphaFoldDB" id="A0A927GXU5"/>
<keyword evidence="3" id="KW-1185">Reference proteome</keyword>
<accession>A0A927GXU5</accession>
<organism evidence="2 3">
    <name type="scientific">Paenibacillus oceani</name>
    <dbReference type="NCBI Taxonomy" id="2772510"/>
    <lineage>
        <taxon>Bacteria</taxon>
        <taxon>Bacillati</taxon>
        <taxon>Bacillota</taxon>
        <taxon>Bacilli</taxon>
        <taxon>Bacillales</taxon>
        <taxon>Paenibacillaceae</taxon>
        <taxon>Paenibacillus</taxon>
    </lineage>
</organism>
<feature type="domain" description="Rv2525c-like glycoside hydrolase-like" evidence="1">
    <location>
        <begin position="17"/>
        <end position="173"/>
    </location>
</feature>
<dbReference type="EMBL" id="JACXJA010000001">
    <property type="protein sequence ID" value="MBD2860523.1"/>
    <property type="molecule type" value="Genomic_DNA"/>
</dbReference>
<dbReference type="InterPro" id="IPR015020">
    <property type="entry name" value="Rv2525c-like_Glyco_Hydro-like"/>
</dbReference>
<evidence type="ECO:0000259" key="1">
    <source>
        <dbReference type="Pfam" id="PF08924"/>
    </source>
</evidence>
<dbReference type="InterPro" id="IPR017853">
    <property type="entry name" value="GH"/>
</dbReference>
<comment type="caution">
    <text evidence="2">The sequence shown here is derived from an EMBL/GenBank/DDBJ whole genome shotgun (WGS) entry which is preliminary data.</text>
</comment>
<protein>
    <submittedName>
        <fullName evidence="2">DUF1906 domain-containing protein</fullName>
    </submittedName>
</protein>
<dbReference type="Pfam" id="PF08924">
    <property type="entry name" value="Rv2525c_GlyHyd-like"/>
    <property type="match status" value="1"/>
</dbReference>
<sequence length="246" mass="27497">MKGLDCATPLQQASAEAFARDGYQFACRYLVPTGWKRLTREEAELISEAGLQVISVFEMTADRALGGRAAGLADGATALRTAHAIGQPEGSAVYYAVDFDATTHQMPVVIDYIRAASEASPGYLTGVYGSYRVIEAVREAGVCTRYWQTYAWSRGHKAEGIHLYQYRNDIVVNGVRIDLNDSYGDEGGWSTVMRYNLKAEDVNEMIERFLSHEFDQASREDKIRRNYLANELRKASGQPEQLYIPE</sequence>
<name>A0A927GXU5_9BACL</name>
<dbReference type="RefSeq" id="WP_190923732.1">
    <property type="nucleotide sequence ID" value="NZ_JACXJA010000001.1"/>
</dbReference>
<proteinExistence type="predicted"/>
<reference evidence="2" key="1">
    <citation type="submission" date="2020-09" db="EMBL/GenBank/DDBJ databases">
        <title>A novel bacterium of genus Paenibacillus, isolated from South China Sea.</title>
        <authorList>
            <person name="Huang H."/>
            <person name="Mo K."/>
            <person name="Hu Y."/>
        </authorList>
    </citation>
    <scope>NUCLEOTIDE SEQUENCE</scope>
    <source>
        <strain evidence="2">IB182363</strain>
    </source>
</reference>
<evidence type="ECO:0000313" key="2">
    <source>
        <dbReference type="EMBL" id="MBD2860523.1"/>
    </source>
</evidence>
<dbReference type="SUPFAM" id="SSF51445">
    <property type="entry name" value="(Trans)glycosidases"/>
    <property type="match status" value="1"/>
</dbReference>